<dbReference type="EMBL" id="ML208306">
    <property type="protein sequence ID" value="TFK70879.1"/>
    <property type="molecule type" value="Genomic_DNA"/>
</dbReference>
<dbReference type="Proteomes" id="UP000308600">
    <property type="component" value="Unassembled WGS sequence"/>
</dbReference>
<proteinExistence type="predicted"/>
<gene>
    <name evidence="1" type="ORF">BDN72DRAFT_500226</name>
</gene>
<organism evidence="1 2">
    <name type="scientific">Pluteus cervinus</name>
    <dbReference type="NCBI Taxonomy" id="181527"/>
    <lineage>
        <taxon>Eukaryota</taxon>
        <taxon>Fungi</taxon>
        <taxon>Dikarya</taxon>
        <taxon>Basidiomycota</taxon>
        <taxon>Agaricomycotina</taxon>
        <taxon>Agaricomycetes</taxon>
        <taxon>Agaricomycetidae</taxon>
        <taxon>Agaricales</taxon>
        <taxon>Pluteineae</taxon>
        <taxon>Pluteaceae</taxon>
        <taxon>Pluteus</taxon>
    </lineage>
</organism>
<keyword evidence="2" id="KW-1185">Reference proteome</keyword>
<sequence>MDMDQLATIVSEAQIARLFNMAAITIFIYDYLLTVEREITLIWPSKWSFLKVAFLVQRYLPFFDTLSWIIRQSLTGVPTPQCVAHYYATTIMLGVGIIISEVVLTLRVWSVYDNSRRLGRFFIGFYAIIAVTIGVSKVLYLISVSADTLPIPRISCMIHGDKYPFAATWIALALCNIVMFILMVVPAISNKKKGEGSILLKVIFRDGITYYFCLMIMSVVNVVFVLSFPPILGFSVMVSLERFTHSMMTSRVVIHIREEAHKTQLGYQTFDEFMNKGDNESAFELIVRRK</sequence>
<evidence type="ECO:0000313" key="2">
    <source>
        <dbReference type="Proteomes" id="UP000308600"/>
    </source>
</evidence>
<evidence type="ECO:0000313" key="1">
    <source>
        <dbReference type="EMBL" id="TFK70879.1"/>
    </source>
</evidence>
<protein>
    <submittedName>
        <fullName evidence="1">Uncharacterized protein</fullName>
    </submittedName>
</protein>
<accession>A0ACD3AZZ3</accession>
<name>A0ACD3AZZ3_9AGAR</name>
<reference evidence="1 2" key="1">
    <citation type="journal article" date="2019" name="Nat. Ecol. Evol.">
        <title>Megaphylogeny resolves global patterns of mushroom evolution.</title>
        <authorList>
            <person name="Varga T."/>
            <person name="Krizsan K."/>
            <person name="Foldi C."/>
            <person name="Dima B."/>
            <person name="Sanchez-Garcia M."/>
            <person name="Sanchez-Ramirez S."/>
            <person name="Szollosi G.J."/>
            <person name="Szarkandi J.G."/>
            <person name="Papp V."/>
            <person name="Albert L."/>
            <person name="Andreopoulos W."/>
            <person name="Angelini C."/>
            <person name="Antonin V."/>
            <person name="Barry K.W."/>
            <person name="Bougher N.L."/>
            <person name="Buchanan P."/>
            <person name="Buyck B."/>
            <person name="Bense V."/>
            <person name="Catcheside P."/>
            <person name="Chovatia M."/>
            <person name="Cooper J."/>
            <person name="Damon W."/>
            <person name="Desjardin D."/>
            <person name="Finy P."/>
            <person name="Geml J."/>
            <person name="Haridas S."/>
            <person name="Hughes K."/>
            <person name="Justo A."/>
            <person name="Karasinski D."/>
            <person name="Kautmanova I."/>
            <person name="Kiss B."/>
            <person name="Kocsube S."/>
            <person name="Kotiranta H."/>
            <person name="LaButti K.M."/>
            <person name="Lechner B.E."/>
            <person name="Liimatainen K."/>
            <person name="Lipzen A."/>
            <person name="Lukacs Z."/>
            <person name="Mihaltcheva S."/>
            <person name="Morgado L.N."/>
            <person name="Niskanen T."/>
            <person name="Noordeloos M.E."/>
            <person name="Ohm R.A."/>
            <person name="Ortiz-Santana B."/>
            <person name="Ovrebo C."/>
            <person name="Racz N."/>
            <person name="Riley R."/>
            <person name="Savchenko A."/>
            <person name="Shiryaev A."/>
            <person name="Soop K."/>
            <person name="Spirin V."/>
            <person name="Szebenyi C."/>
            <person name="Tomsovsky M."/>
            <person name="Tulloss R.E."/>
            <person name="Uehling J."/>
            <person name="Grigoriev I.V."/>
            <person name="Vagvolgyi C."/>
            <person name="Papp T."/>
            <person name="Martin F.M."/>
            <person name="Miettinen O."/>
            <person name="Hibbett D.S."/>
            <person name="Nagy L.G."/>
        </authorList>
    </citation>
    <scope>NUCLEOTIDE SEQUENCE [LARGE SCALE GENOMIC DNA]</scope>
    <source>
        <strain evidence="1 2">NL-1719</strain>
    </source>
</reference>